<evidence type="ECO:0000256" key="6">
    <source>
        <dbReference type="ARBA" id="ARBA00023316"/>
    </source>
</evidence>
<evidence type="ECO:0000313" key="10">
    <source>
        <dbReference type="Proteomes" id="UP001501599"/>
    </source>
</evidence>
<dbReference type="Pfam" id="PF02618">
    <property type="entry name" value="YceG"/>
    <property type="match status" value="1"/>
</dbReference>
<keyword evidence="4 7" id="KW-0472">Membrane</keyword>
<comment type="caution">
    <text evidence="9">The sequence shown here is derived from an EMBL/GenBank/DDBJ whole genome shotgun (WGS) entry which is preliminary data.</text>
</comment>
<comment type="similarity">
    <text evidence="7">Belongs to the transglycosylase MltG family.</text>
</comment>
<feature type="region of interest" description="Disordered" evidence="8">
    <location>
        <begin position="1"/>
        <end position="143"/>
    </location>
</feature>
<evidence type="ECO:0000256" key="7">
    <source>
        <dbReference type="HAMAP-Rule" id="MF_02065"/>
    </source>
</evidence>
<dbReference type="InterPro" id="IPR003770">
    <property type="entry name" value="MLTG-like"/>
</dbReference>
<reference evidence="10" key="1">
    <citation type="journal article" date="2019" name="Int. J. Syst. Evol. Microbiol.">
        <title>The Global Catalogue of Microorganisms (GCM) 10K type strain sequencing project: providing services to taxonomists for standard genome sequencing and annotation.</title>
        <authorList>
            <consortium name="The Broad Institute Genomics Platform"/>
            <consortium name="The Broad Institute Genome Sequencing Center for Infectious Disease"/>
            <person name="Wu L."/>
            <person name="Ma J."/>
        </authorList>
    </citation>
    <scope>NUCLEOTIDE SEQUENCE [LARGE SCALE GENOMIC DNA]</scope>
    <source>
        <strain evidence="10">JCM 16026</strain>
    </source>
</reference>
<evidence type="ECO:0000256" key="5">
    <source>
        <dbReference type="ARBA" id="ARBA00023239"/>
    </source>
</evidence>
<dbReference type="Gene3D" id="3.30.1490.480">
    <property type="entry name" value="Endolytic murein transglycosylase"/>
    <property type="match status" value="1"/>
</dbReference>
<evidence type="ECO:0000256" key="4">
    <source>
        <dbReference type="ARBA" id="ARBA00023136"/>
    </source>
</evidence>
<evidence type="ECO:0000313" key="9">
    <source>
        <dbReference type="EMBL" id="GAA2173405.1"/>
    </source>
</evidence>
<sequence>MGRRGRPPGGPEGQEPEPYDGVADEAAARTPEPAEPPSRAPGSDQGAQPSFEEIFGAPTPTAATPAAPAPSRNGGRPASGDEQATPAHEAAASPVDALADAVGASPSQTPWATATSASAPATAQPTTKRERAPREPAAAKAAGGRRRGVRGGIVIIVVIVAILVGVVGGGWALLGPAIMDRFSEPEDFQGAGSGETVVRIEPGWTGAQVATMLEEEGVIADQEAFYELLVADDSIGFQPGSYSLALEMSAQSALDALQDPANLLVLQITIPEGFVVQQVYARLAEQSGLPESDFVQAASDASAYGVPGSTLEGWLFPATYTFEDGATAQQMLQAMVDRMEQALTDRGVPQERWQDVVTFASLVEREGGPVENFPQVARVFQNRLDIGMLLQSDATVHYGIGDFGVITTTDEERADANNPYNTYVYTGLPEGPIGAPGDAAIDAALSPAEGDWLYFVTIDPSTGETVFSETLAEHNQAVLLFQAWLRDNPEYGS</sequence>
<feature type="site" description="Important for catalytic activity" evidence="7">
    <location>
        <position position="366"/>
    </location>
</feature>
<comment type="subcellular location">
    <subcellularLocation>
        <location evidence="7">Cell membrane</location>
        <topology evidence="7">Single-pass membrane protein</topology>
    </subcellularLocation>
</comment>
<keyword evidence="5 7" id="KW-0456">Lyase</keyword>
<proteinExistence type="inferred from homology"/>
<dbReference type="EC" id="4.2.2.29" evidence="7"/>
<comment type="function">
    <text evidence="7">Functions as a peptidoglycan terminase that cleaves nascent peptidoglycan strands endolytically to terminate their elongation.</text>
</comment>
<feature type="transmembrane region" description="Helical" evidence="7">
    <location>
        <begin position="153"/>
        <end position="174"/>
    </location>
</feature>
<dbReference type="HAMAP" id="MF_02065">
    <property type="entry name" value="MltG"/>
    <property type="match status" value="1"/>
</dbReference>
<keyword evidence="1 7" id="KW-1003">Cell membrane</keyword>
<evidence type="ECO:0000256" key="2">
    <source>
        <dbReference type="ARBA" id="ARBA00022692"/>
    </source>
</evidence>
<dbReference type="EMBL" id="BAAAQT010000005">
    <property type="protein sequence ID" value="GAA2173405.1"/>
    <property type="molecule type" value="Genomic_DNA"/>
</dbReference>
<accession>A0ABP5MK66</accession>
<gene>
    <name evidence="7" type="primary">mltG</name>
    <name evidence="9" type="ORF">GCM10009846_15290</name>
</gene>
<keyword evidence="3 7" id="KW-1133">Transmembrane helix</keyword>
<name>A0ABP5MK66_9MICO</name>
<dbReference type="CDD" id="cd08010">
    <property type="entry name" value="MltG_like"/>
    <property type="match status" value="1"/>
</dbReference>
<dbReference type="NCBIfam" id="TIGR00247">
    <property type="entry name" value="endolytic transglycosylase MltG"/>
    <property type="match status" value="1"/>
</dbReference>
<feature type="compositionally biased region" description="Low complexity" evidence="8">
    <location>
        <begin position="57"/>
        <end position="70"/>
    </location>
</feature>
<organism evidence="9 10">
    <name type="scientific">Agrococcus versicolor</name>
    <dbReference type="NCBI Taxonomy" id="501482"/>
    <lineage>
        <taxon>Bacteria</taxon>
        <taxon>Bacillati</taxon>
        <taxon>Actinomycetota</taxon>
        <taxon>Actinomycetes</taxon>
        <taxon>Micrococcales</taxon>
        <taxon>Microbacteriaceae</taxon>
        <taxon>Agrococcus</taxon>
    </lineage>
</organism>
<dbReference type="Proteomes" id="UP001501599">
    <property type="component" value="Unassembled WGS sequence"/>
</dbReference>
<dbReference type="PANTHER" id="PTHR30518:SF2">
    <property type="entry name" value="ENDOLYTIC MUREIN TRANSGLYCOSYLASE"/>
    <property type="match status" value="1"/>
</dbReference>
<keyword evidence="6 7" id="KW-0961">Cell wall biogenesis/degradation</keyword>
<keyword evidence="2 7" id="KW-0812">Transmembrane</keyword>
<evidence type="ECO:0000256" key="8">
    <source>
        <dbReference type="SAM" id="MobiDB-lite"/>
    </source>
</evidence>
<protein>
    <recommendedName>
        <fullName evidence="7">Endolytic murein transglycosylase</fullName>
        <ecNumber evidence="7">4.2.2.29</ecNumber>
    </recommendedName>
    <alternativeName>
        <fullName evidence="7">Peptidoglycan lytic transglycosylase</fullName>
    </alternativeName>
    <alternativeName>
        <fullName evidence="7">Peptidoglycan polymerization terminase</fullName>
    </alternativeName>
</protein>
<dbReference type="PANTHER" id="PTHR30518">
    <property type="entry name" value="ENDOLYTIC MUREIN TRANSGLYCOSYLASE"/>
    <property type="match status" value="1"/>
</dbReference>
<dbReference type="Gene3D" id="3.30.160.60">
    <property type="entry name" value="Classic Zinc Finger"/>
    <property type="match status" value="1"/>
</dbReference>
<feature type="compositionally biased region" description="Low complexity" evidence="8">
    <location>
        <begin position="90"/>
        <end position="126"/>
    </location>
</feature>
<comment type="catalytic activity">
    <reaction evidence="7">
        <text>a peptidoglycan chain = a peptidoglycan chain with N-acetyl-1,6-anhydromuramyl-[peptide] at the reducing end + a peptidoglycan chain with N-acetylglucosamine at the non-reducing end.</text>
        <dbReference type="EC" id="4.2.2.29"/>
    </reaction>
</comment>
<dbReference type="RefSeq" id="WP_344342342.1">
    <property type="nucleotide sequence ID" value="NZ_BAAAQT010000005.1"/>
</dbReference>
<evidence type="ECO:0000256" key="3">
    <source>
        <dbReference type="ARBA" id="ARBA00022989"/>
    </source>
</evidence>
<keyword evidence="10" id="KW-1185">Reference proteome</keyword>
<evidence type="ECO:0000256" key="1">
    <source>
        <dbReference type="ARBA" id="ARBA00022475"/>
    </source>
</evidence>